<dbReference type="GO" id="GO:0043138">
    <property type="term" value="F:3'-5' DNA helicase activity"/>
    <property type="evidence" value="ECO:0007669"/>
    <property type="project" value="UniProtKB-EC"/>
</dbReference>
<dbReference type="GO" id="GO:0003677">
    <property type="term" value="F:DNA binding"/>
    <property type="evidence" value="ECO:0007669"/>
    <property type="project" value="UniProtKB-KW"/>
</dbReference>
<protein>
    <recommendedName>
        <fullName evidence="5">DNA 3'-5' helicase</fullName>
        <ecNumber evidence="5">5.6.2.4</ecNumber>
    </recommendedName>
</protein>
<reference evidence="7 8" key="1">
    <citation type="journal article" date="2019" name="Nat. Ecol. Evol.">
        <title>Megaphylogeny resolves global patterns of mushroom evolution.</title>
        <authorList>
            <person name="Varga T."/>
            <person name="Krizsan K."/>
            <person name="Foldi C."/>
            <person name="Dima B."/>
            <person name="Sanchez-Garcia M."/>
            <person name="Sanchez-Ramirez S."/>
            <person name="Szollosi G.J."/>
            <person name="Szarkandi J.G."/>
            <person name="Papp V."/>
            <person name="Albert L."/>
            <person name="Andreopoulos W."/>
            <person name="Angelini C."/>
            <person name="Antonin V."/>
            <person name="Barry K.W."/>
            <person name="Bougher N.L."/>
            <person name="Buchanan P."/>
            <person name="Buyck B."/>
            <person name="Bense V."/>
            <person name="Catcheside P."/>
            <person name="Chovatia M."/>
            <person name="Cooper J."/>
            <person name="Damon W."/>
            <person name="Desjardin D."/>
            <person name="Finy P."/>
            <person name="Geml J."/>
            <person name="Haridas S."/>
            <person name="Hughes K."/>
            <person name="Justo A."/>
            <person name="Karasinski D."/>
            <person name="Kautmanova I."/>
            <person name="Kiss B."/>
            <person name="Kocsube S."/>
            <person name="Kotiranta H."/>
            <person name="LaButti K.M."/>
            <person name="Lechner B.E."/>
            <person name="Liimatainen K."/>
            <person name="Lipzen A."/>
            <person name="Lukacs Z."/>
            <person name="Mihaltcheva S."/>
            <person name="Morgado L.N."/>
            <person name="Niskanen T."/>
            <person name="Noordeloos M.E."/>
            <person name="Ohm R.A."/>
            <person name="Ortiz-Santana B."/>
            <person name="Ovrebo C."/>
            <person name="Racz N."/>
            <person name="Riley R."/>
            <person name="Savchenko A."/>
            <person name="Shiryaev A."/>
            <person name="Soop K."/>
            <person name="Spirin V."/>
            <person name="Szebenyi C."/>
            <person name="Tomsovsky M."/>
            <person name="Tulloss R.E."/>
            <person name="Uehling J."/>
            <person name="Grigoriev I.V."/>
            <person name="Vagvolgyi C."/>
            <person name="Papp T."/>
            <person name="Martin F.M."/>
            <person name="Miettinen O."/>
            <person name="Hibbett D.S."/>
            <person name="Nagy L.G."/>
        </authorList>
    </citation>
    <scope>NUCLEOTIDE SEQUENCE [LARGE SCALE GENOMIC DNA]</scope>
    <source>
        <strain evidence="7 8">CBS 962.96</strain>
    </source>
</reference>
<keyword evidence="8" id="KW-1185">Reference proteome</keyword>
<keyword evidence="2" id="KW-0238">DNA-binding</keyword>
<dbReference type="Pfam" id="PF00270">
    <property type="entry name" value="DEAD"/>
    <property type="match status" value="1"/>
</dbReference>
<comment type="catalytic activity">
    <reaction evidence="4">
        <text>Couples ATP hydrolysis with the unwinding of duplex DNA by translocating in the 3'-5' direction.</text>
        <dbReference type="EC" id="5.6.2.4"/>
    </reaction>
</comment>
<keyword evidence="3" id="KW-0413">Isomerase</keyword>
<dbReference type="AlphaFoldDB" id="A0A4S8MD66"/>
<dbReference type="GO" id="GO:0006281">
    <property type="term" value="P:DNA repair"/>
    <property type="evidence" value="ECO:0007669"/>
    <property type="project" value="TreeGrafter"/>
</dbReference>
<dbReference type="EMBL" id="ML179104">
    <property type="protein sequence ID" value="THV00440.1"/>
    <property type="molecule type" value="Genomic_DNA"/>
</dbReference>
<organism evidence="7 8">
    <name type="scientific">Dendrothele bispora (strain CBS 962.96)</name>
    <dbReference type="NCBI Taxonomy" id="1314807"/>
    <lineage>
        <taxon>Eukaryota</taxon>
        <taxon>Fungi</taxon>
        <taxon>Dikarya</taxon>
        <taxon>Basidiomycota</taxon>
        <taxon>Agaricomycotina</taxon>
        <taxon>Agaricomycetes</taxon>
        <taxon>Agaricomycetidae</taxon>
        <taxon>Agaricales</taxon>
        <taxon>Agaricales incertae sedis</taxon>
        <taxon>Dendrothele</taxon>
    </lineage>
</organism>
<name>A0A4S8MD66_DENBC</name>
<comment type="similarity">
    <text evidence="1">Belongs to the helicase family. RecQ subfamily.</text>
</comment>
<evidence type="ECO:0000256" key="4">
    <source>
        <dbReference type="ARBA" id="ARBA00034617"/>
    </source>
</evidence>
<gene>
    <name evidence="7" type="ORF">K435DRAFT_776563</name>
</gene>
<dbReference type="InterPro" id="IPR027417">
    <property type="entry name" value="P-loop_NTPase"/>
</dbReference>
<dbReference type="Gene3D" id="3.40.50.300">
    <property type="entry name" value="P-loop containing nucleotide triphosphate hydrolases"/>
    <property type="match status" value="1"/>
</dbReference>
<dbReference type="GO" id="GO:0009378">
    <property type="term" value="F:four-way junction helicase activity"/>
    <property type="evidence" value="ECO:0007669"/>
    <property type="project" value="TreeGrafter"/>
</dbReference>
<evidence type="ECO:0000256" key="5">
    <source>
        <dbReference type="ARBA" id="ARBA00034808"/>
    </source>
</evidence>
<dbReference type="OrthoDB" id="10261556at2759"/>
<proteinExistence type="inferred from homology"/>
<feature type="domain" description="DEAD/DEAH-box helicase" evidence="6">
    <location>
        <begin position="17"/>
        <end position="71"/>
    </location>
</feature>
<evidence type="ECO:0000256" key="2">
    <source>
        <dbReference type="ARBA" id="ARBA00023125"/>
    </source>
</evidence>
<dbReference type="GO" id="GO:0006310">
    <property type="term" value="P:DNA recombination"/>
    <property type="evidence" value="ECO:0007669"/>
    <property type="project" value="TreeGrafter"/>
</dbReference>
<dbReference type="PANTHER" id="PTHR13710">
    <property type="entry name" value="DNA HELICASE RECQ FAMILY MEMBER"/>
    <property type="match status" value="1"/>
</dbReference>
<dbReference type="GO" id="GO:0005737">
    <property type="term" value="C:cytoplasm"/>
    <property type="evidence" value="ECO:0007669"/>
    <property type="project" value="TreeGrafter"/>
</dbReference>
<evidence type="ECO:0000313" key="7">
    <source>
        <dbReference type="EMBL" id="THV00440.1"/>
    </source>
</evidence>
<dbReference type="GO" id="GO:0005524">
    <property type="term" value="F:ATP binding"/>
    <property type="evidence" value="ECO:0007669"/>
    <property type="project" value="InterPro"/>
</dbReference>
<evidence type="ECO:0000313" key="8">
    <source>
        <dbReference type="Proteomes" id="UP000297245"/>
    </source>
</evidence>
<dbReference type="PANTHER" id="PTHR13710:SF105">
    <property type="entry name" value="ATP-DEPENDENT DNA HELICASE Q1"/>
    <property type="match status" value="1"/>
</dbReference>
<evidence type="ECO:0000259" key="6">
    <source>
        <dbReference type="Pfam" id="PF00270"/>
    </source>
</evidence>
<dbReference type="GO" id="GO:0005694">
    <property type="term" value="C:chromosome"/>
    <property type="evidence" value="ECO:0007669"/>
    <property type="project" value="TreeGrafter"/>
</dbReference>
<dbReference type="EC" id="5.6.2.4" evidence="5"/>
<evidence type="ECO:0000256" key="1">
    <source>
        <dbReference type="ARBA" id="ARBA00005446"/>
    </source>
</evidence>
<sequence length="82" mass="8828">MAKSSAVHEKVLKNPIFKKSCLELVIDEAHCVSEWGNDDFRLDYAEVGVLLARLPSTVAVLAASATMPTDVASDILGKLVKT</sequence>
<dbReference type="SUPFAM" id="SSF52540">
    <property type="entry name" value="P-loop containing nucleoside triphosphate hydrolases"/>
    <property type="match status" value="1"/>
</dbReference>
<dbReference type="InterPro" id="IPR011545">
    <property type="entry name" value="DEAD/DEAH_box_helicase_dom"/>
</dbReference>
<dbReference type="Proteomes" id="UP000297245">
    <property type="component" value="Unassembled WGS sequence"/>
</dbReference>
<evidence type="ECO:0000256" key="3">
    <source>
        <dbReference type="ARBA" id="ARBA00023235"/>
    </source>
</evidence>
<accession>A0A4S8MD66</accession>